<evidence type="ECO:0000313" key="1">
    <source>
        <dbReference type="EMBL" id="KAJ7689045.1"/>
    </source>
</evidence>
<name>A0AAD7DDL8_MYCRO</name>
<protein>
    <submittedName>
        <fullName evidence="1">Uncharacterized protein</fullName>
    </submittedName>
</protein>
<comment type="caution">
    <text evidence="1">The sequence shown here is derived from an EMBL/GenBank/DDBJ whole genome shotgun (WGS) entry which is preliminary data.</text>
</comment>
<dbReference type="AlphaFoldDB" id="A0AAD7DDL8"/>
<keyword evidence="2" id="KW-1185">Reference proteome</keyword>
<evidence type="ECO:0000313" key="2">
    <source>
        <dbReference type="Proteomes" id="UP001221757"/>
    </source>
</evidence>
<dbReference type="Proteomes" id="UP001221757">
    <property type="component" value="Unassembled WGS sequence"/>
</dbReference>
<accession>A0AAD7DDL8</accession>
<gene>
    <name evidence="1" type="ORF">B0H17DRAFT_647461</name>
</gene>
<proteinExistence type="predicted"/>
<organism evidence="1 2">
    <name type="scientific">Mycena rosella</name>
    <name type="common">Pink bonnet</name>
    <name type="synonym">Agaricus rosellus</name>
    <dbReference type="NCBI Taxonomy" id="1033263"/>
    <lineage>
        <taxon>Eukaryota</taxon>
        <taxon>Fungi</taxon>
        <taxon>Dikarya</taxon>
        <taxon>Basidiomycota</taxon>
        <taxon>Agaricomycotina</taxon>
        <taxon>Agaricomycetes</taxon>
        <taxon>Agaricomycetidae</taxon>
        <taxon>Agaricales</taxon>
        <taxon>Marasmiineae</taxon>
        <taxon>Mycenaceae</taxon>
        <taxon>Mycena</taxon>
    </lineage>
</organism>
<dbReference type="EMBL" id="JARKIE010000075">
    <property type="protein sequence ID" value="KAJ7689045.1"/>
    <property type="molecule type" value="Genomic_DNA"/>
</dbReference>
<sequence>MPALHELSVLFSADLTRTGAELRPPFRLGTFDACSLSDVSPHLHTVTVSNMQPADPIFHQLPRDLDALHIRAACDHYFPDHYLLDRSPPRSFQEAPLTSSTALTALEHISHLTDLTKLTLTLDHFPTGTLIGAIAAACPCLHSLKLEYLGYPHGEIFDHDVRDDTHLQPDPSFEQQEPQERAARWFFTHLPTLQSIAFPWQHWITWDPSTPLEKITWETYDRSILQFEYPSTPSLWEDDDDGYEAIIPEMVLESLPP</sequence>
<reference evidence="1" key="1">
    <citation type="submission" date="2023-03" db="EMBL/GenBank/DDBJ databases">
        <title>Massive genome expansion in bonnet fungi (Mycena s.s.) driven by repeated elements and novel gene families across ecological guilds.</title>
        <authorList>
            <consortium name="Lawrence Berkeley National Laboratory"/>
            <person name="Harder C.B."/>
            <person name="Miyauchi S."/>
            <person name="Viragh M."/>
            <person name="Kuo A."/>
            <person name="Thoen E."/>
            <person name="Andreopoulos B."/>
            <person name="Lu D."/>
            <person name="Skrede I."/>
            <person name="Drula E."/>
            <person name="Henrissat B."/>
            <person name="Morin E."/>
            <person name="Kohler A."/>
            <person name="Barry K."/>
            <person name="LaButti K."/>
            <person name="Morin E."/>
            <person name="Salamov A."/>
            <person name="Lipzen A."/>
            <person name="Mereny Z."/>
            <person name="Hegedus B."/>
            <person name="Baldrian P."/>
            <person name="Stursova M."/>
            <person name="Weitz H."/>
            <person name="Taylor A."/>
            <person name="Grigoriev I.V."/>
            <person name="Nagy L.G."/>
            <person name="Martin F."/>
            <person name="Kauserud H."/>
        </authorList>
    </citation>
    <scope>NUCLEOTIDE SEQUENCE</scope>
    <source>
        <strain evidence="1">CBHHK067</strain>
    </source>
</reference>